<protein>
    <submittedName>
        <fullName evidence="1">Thioredoxin</fullName>
    </submittedName>
</protein>
<dbReference type="OrthoDB" id="6120799at2"/>
<evidence type="ECO:0000313" key="1">
    <source>
        <dbReference type="EMBL" id="SEJ02301.1"/>
    </source>
</evidence>
<name>A0A1H6VCJ4_9FLAO</name>
<dbReference type="Proteomes" id="UP000199702">
    <property type="component" value="Unassembled WGS sequence"/>
</dbReference>
<dbReference type="InterPro" id="IPR036249">
    <property type="entry name" value="Thioredoxin-like_sf"/>
</dbReference>
<organism evidence="1 2">
    <name type="scientific">Flavobacterium terrigena</name>
    <dbReference type="NCBI Taxonomy" id="402734"/>
    <lineage>
        <taxon>Bacteria</taxon>
        <taxon>Pseudomonadati</taxon>
        <taxon>Bacteroidota</taxon>
        <taxon>Flavobacteriia</taxon>
        <taxon>Flavobacteriales</taxon>
        <taxon>Flavobacteriaceae</taxon>
        <taxon>Flavobacterium</taxon>
    </lineage>
</organism>
<accession>A0A1H6VCJ4</accession>
<reference evidence="2" key="1">
    <citation type="submission" date="2016-10" db="EMBL/GenBank/DDBJ databases">
        <authorList>
            <person name="Varghese N."/>
            <person name="Submissions S."/>
        </authorList>
    </citation>
    <scope>NUCLEOTIDE SEQUENCE [LARGE SCALE GENOMIC DNA]</scope>
    <source>
        <strain evidence="2">DSM 17934</strain>
    </source>
</reference>
<dbReference type="Gene3D" id="3.40.30.10">
    <property type="entry name" value="Glutaredoxin"/>
    <property type="match status" value="1"/>
</dbReference>
<dbReference type="SUPFAM" id="SSF52833">
    <property type="entry name" value="Thioredoxin-like"/>
    <property type="match status" value="1"/>
</dbReference>
<dbReference type="STRING" id="402734.SAMN05660918_2185"/>
<gene>
    <name evidence="1" type="ORF">SAMN05660918_2185</name>
</gene>
<sequence length="197" mass="22328">MLSIIKSAIQKSISYSEYRTLVSKLISEGKSTGKEQSADLLHYSELNEVRMNRLEKTLKMDSEVLEKLQNLKAKQTWLVISEGWCGDAAQILPIIKLMAESSENINLKIVLRDENDDLMAQFLTNGARSIPKLIVLDENLEVINHWGPRPEAAKNLILDYKAKHGIVDEPAKIALQKWYLEDKGISTMKEIVGIIHE</sequence>
<dbReference type="Pfam" id="PF14595">
    <property type="entry name" value="Thioredoxin_9"/>
    <property type="match status" value="1"/>
</dbReference>
<dbReference type="RefSeq" id="WP_091313038.1">
    <property type="nucleotide sequence ID" value="NZ_CBCSJU010000006.1"/>
</dbReference>
<evidence type="ECO:0000313" key="2">
    <source>
        <dbReference type="Proteomes" id="UP000199702"/>
    </source>
</evidence>
<dbReference type="AlphaFoldDB" id="A0A1H6VCJ4"/>
<dbReference type="EMBL" id="FNYA01000005">
    <property type="protein sequence ID" value="SEJ02301.1"/>
    <property type="molecule type" value="Genomic_DNA"/>
</dbReference>
<proteinExistence type="predicted"/>
<keyword evidence="2" id="KW-1185">Reference proteome</keyword>